<evidence type="ECO:0000313" key="2">
    <source>
        <dbReference type="Proteomes" id="UP001157910"/>
    </source>
</evidence>
<protein>
    <recommendedName>
        <fullName evidence="3">DUF3088 family protein</fullName>
    </recommendedName>
</protein>
<evidence type="ECO:0000313" key="1">
    <source>
        <dbReference type="EMBL" id="SMP66587.1"/>
    </source>
</evidence>
<dbReference type="Pfam" id="PF11287">
    <property type="entry name" value="DUF3088"/>
    <property type="match status" value="1"/>
</dbReference>
<dbReference type="RefSeq" id="WP_283405859.1">
    <property type="nucleotide sequence ID" value="NZ_FXUI01000004.1"/>
</dbReference>
<dbReference type="EMBL" id="FXUI01000004">
    <property type="protein sequence ID" value="SMP66587.1"/>
    <property type="molecule type" value="Genomic_DNA"/>
</dbReference>
<keyword evidence="2" id="KW-1185">Reference proteome</keyword>
<proteinExistence type="predicted"/>
<comment type="caution">
    <text evidence="1">The sequence shown here is derived from an EMBL/GenBank/DDBJ whole genome shotgun (WGS) entry which is preliminary data.</text>
</comment>
<reference evidence="1 2" key="1">
    <citation type="submission" date="2017-05" db="EMBL/GenBank/DDBJ databases">
        <authorList>
            <person name="Varghese N."/>
            <person name="Submissions S."/>
        </authorList>
    </citation>
    <scope>NUCLEOTIDE SEQUENCE [LARGE SCALE GENOMIC DNA]</scope>
    <source>
        <strain evidence="1 2">SM16</strain>
    </source>
</reference>
<organism evidence="1 2">
    <name type="scientific">Novosphingobium panipatense</name>
    <dbReference type="NCBI Taxonomy" id="428991"/>
    <lineage>
        <taxon>Bacteria</taxon>
        <taxon>Pseudomonadati</taxon>
        <taxon>Pseudomonadota</taxon>
        <taxon>Alphaproteobacteria</taxon>
        <taxon>Sphingomonadales</taxon>
        <taxon>Sphingomonadaceae</taxon>
        <taxon>Novosphingobium</taxon>
    </lineage>
</organism>
<dbReference type="Proteomes" id="UP001157910">
    <property type="component" value="Unassembled WGS sequence"/>
</dbReference>
<dbReference type="InterPro" id="IPR021439">
    <property type="entry name" value="DUF3088"/>
</dbReference>
<name>A0ABY1QBE4_9SPHN</name>
<evidence type="ECO:0008006" key="3">
    <source>
        <dbReference type="Google" id="ProtNLM"/>
    </source>
</evidence>
<gene>
    <name evidence="1" type="ORF">SAMN06296065_10454</name>
</gene>
<sequence>MTGAANVTKDRLFVLDCDWADPDYEGRRFYCKDCVTVEGLLALFPERSTRIEVVRVGWPRPREAVVAALGEANQNLPALAFAEGGFVNEIEPLLAALHTRHGFPERHP</sequence>
<accession>A0ABY1QBE4</accession>